<dbReference type="Proteomes" id="UP000192342">
    <property type="component" value="Unassembled WGS sequence"/>
</dbReference>
<dbReference type="AlphaFoldDB" id="A0A1Y1SH16"/>
<dbReference type="GO" id="GO:0035556">
    <property type="term" value="P:intracellular signal transduction"/>
    <property type="evidence" value="ECO:0007669"/>
    <property type="project" value="InterPro"/>
</dbReference>
<keyword evidence="1" id="KW-0812">Transmembrane</keyword>
<evidence type="ECO:0000259" key="2">
    <source>
        <dbReference type="PROSITE" id="PS50125"/>
    </source>
</evidence>
<dbReference type="GO" id="GO:0006171">
    <property type="term" value="P:cAMP biosynthetic process"/>
    <property type="evidence" value="ECO:0007669"/>
    <property type="project" value="TreeGrafter"/>
</dbReference>
<dbReference type="PANTHER" id="PTHR43081">
    <property type="entry name" value="ADENYLATE CYCLASE, TERMINAL-DIFFERENTIATION SPECIFIC-RELATED"/>
    <property type="match status" value="1"/>
</dbReference>
<dbReference type="EMBL" id="AQQV01000001">
    <property type="protein sequence ID" value="ORE88947.1"/>
    <property type="molecule type" value="Genomic_DNA"/>
</dbReference>
<proteinExistence type="predicted"/>
<evidence type="ECO:0000256" key="1">
    <source>
        <dbReference type="SAM" id="Phobius"/>
    </source>
</evidence>
<dbReference type="GO" id="GO:0004016">
    <property type="term" value="F:adenylate cyclase activity"/>
    <property type="evidence" value="ECO:0007669"/>
    <property type="project" value="UniProtKB-ARBA"/>
</dbReference>
<dbReference type="PROSITE" id="PS50125">
    <property type="entry name" value="GUANYLATE_CYCLASE_2"/>
    <property type="match status" value="1"/>
</dbReference>
<dbReference type="SUPFAM" id="SSF55073">
    <property type="entry name" value="Nucleotide cyclase"/>
    <property type="match status" value="1"/>
</dbReference>
<dbReference type="SMART" id="SM00044">
    <property type="entry name" value="CYCc"/>
    <property type="match status" value="1"/>
</dbReference>
<evidence type="ECO:0000313" key="4">
    <source>
        <dbReference type="Proteomes" id="UP000192342"/>
    </source>
</evidence>
<dbReference type="OrthoDB" id="9806704at2"/>
<keyword evidence="4" id="KW-1185">Reference proteome</keyword>
<keyword evidence="1" id="KW-0472">Membrane</keyword>
<feature type="transmembrane region" description="Helical" evidence="1">
    <location>
        <begin position="204"/>
        <end position="224"/>
    </location>
</feature>
<dbReference type="InterPro" id="IPR001054">
    <property type="entry name" value="A/G_cyclase"/>
</dbReference>
<evidence type="ECO:0000313" key="3">
    <source>
        <dbReference type="EMBL" id="ORE88947.1"/>
    </source>
</evidence>
<dbReference type="STRING" id="1317117.ATO7_03690"/>
<dbReference type="CDD" id="cd07302">
    <property type="entry name" value="CHD"/>
    <property type="match status" value="1"/>
</dbReference>
<feature type="transmembrane region" description="Helical" evidence="1">
    <location>
        <begin position="6"/>
        <end position="29"/>
    </location>
</feature>
<dbReference type="Gene3D" id="3.30.70.1230">
    <property type="entry name" value="Nucleotide cyclase"/>
    <property type="match status" value="1"/>
</dbReference>
<feature type="transmembrane region" description="Helical" evidence="1">
    <location>
        <begin position="108"/>
        <end position="125"/>
    </location>
</feature>
<gene>
    <name evidence="3" type="ORF">ATO7_03690</name>
</gene>
<dbReference type="InterPro" id="IPR029787">
    <property type="entry name" value="Nucleotide_cyclase"/>
</dbReference>
<organism evidence="3 4">
    <name type="scientific">Oceanococcus atlanticus</name>
    <dbReference type="NCBI Taxonomy" id="1317117"/>
    <lineage>
        <taxon>Bacteria</taxon>
        <taxon>Pseudomonadati</taxon>
        <taxon>Pseudomonadota</taxon>
        <taxon>Gammaproteobacteria</taxon>
        <taxon>Chromatiales</taxon>
        <taxon>Oceanococcaceae</taxon>
        <taxon>Oceanococcus</taxon>
    </lineage>
</organism>
<protein>
    <recommendedName>
        <fullName evidence="2">Guanylate cyclase domain-containing protein</fullName>
    </recommendedName>
</protein>
<dbReference type="PANTHER" id="PTHR43081:SF20">
    <property type="entry name" value="TWO-COMPONENT RESPONSE REGULATOR"/>
    <property type="match status" value="1"/>
</dbReference>
<accession>A0A1Y1SH16</accession>
<sequence>MSGVLVNVDSSALVCVIIALGMGVAFLVADARSLTTRMLSAFLLSIGAAIFLNVTFVRPYAPQDLPWMSYLAPCASALSMIFGAEWILRIRRTVPAGALRTRFGDLQFRMAQVFAVIYALLGMWFNDLRAEYFLGALGRPGWVAQPEFWLFATPFVLAVLCVIDGTLITLNRKPDHAEVVRLGGIAMAAPLIAAGLLLPPPLASFSSALGLMVFLIAAVQYHVLQGQRGQFLRRFLSPSVAELVRRDGLVRAMQQQKLPVAAVACDLRGYTDFASNRDSAEVIAVLQDFYDQVGIEAAAHGATIKDYAGDGVLLLLGAPLPVDGHARQALHMAACIRRRCEQLFAQRGIALGLGVGVASGQVSVGVIGQQRLEYVAVGRAVNLAARLCQNAAPGEILCDDDTLAQVEDQGRFVSGELMRLKGFVEPVQTWLLPAL</sequence>
<name>A0A1Y1SH16_9GAMM</name>
<dbReference type="Pfam" id="PF00211">
    <property type="entry name" value="Guanylate_cyc"/>
    <property type="match status" value="1"/>
</dbReference>
<keyword evidence="1" id="KW-1133">Transmembrane helix</keyword>
<comment type="caution">
    <text evidence="3">The sequence shown here is derived from an EMBL/GenBank/DDBJ whole genome shotgun (WGS) entry which is preliminary data.</text>
</comment>
<feature type="transmembrane region" description="Helical" evidence="1">
    <location>
        <begin position="67"/>
        <end position="88"/>
    </location>
</feature>
<feature type="transmembrane region" description="Helical" evidence="1">
    <location>
        <begin position="148"/>
        <end position="167"/>
    </location>
</feature>
<feature type="transmembrane region" description="Helical" evidence="1">
    <location>
        <begin position="179"/>
        <end position="198"/>
    </location>
</feature>
<feature type="transmembrane region" description="Helical" evidence="1">
    <location>
        <begin position="41"/>
        <end position="61"/>
    </location>
</feature>
<dbReference type="RefSeq" id="WP_083559635.1">
    <property type="nucleotide sequence ID" value="NZ_AQQV01000001.1"/>
</dbReference>
<reference evidence="3 4" key="1">
    <citation type="submission" date="2013-04" db="EMBL/GenBank/DDBJ databases">
        <title>Oceanococcus atlanticus 22II-S10r2 Genome Sequencing.</title>
        <authorList>
            <person name="Lai Q."/>
            <person name="Li G."/>
            <person name="Shao Z."/>
        </authorList>
    </citation>
    <scope>NUCLEOTIDE SEQUENCE [LARGE SCALE GENOMIC DNA]</scope>
    <source>
        <strain evidence="3 4">22II-S10r2</strain>
    </source>
</reference>
<feature type="domain" description="Guanylate cyclase" evidence="2">
    <location>
        <begin position="261"/>
        <end position="388"/>
    </location>
</feature>
<dbReference type="InterPro" id="IPR050697">
    <property type="entry name" value="Adenylyl/Guanylyl_Cyclase_3/4"/>
</dbReference>